<dbReference type="FunFam" id="1.20.58.1040:FF:000001">
    <property type="entry name" value="Glucan endo-1,3-beta-glucosidase 4"/>
    <property type="match status" value="1"/>
</dbReference>
<comment type="subcellular location">
    <subcellularLocation>
        <location evidence="1">Cell membrane</location>
        <topology evidence="1">Lipid-anchor</topology>
        <topology evidence="1">GPI-anchor</topology>
    </subcellularLocation>
</comment>
<dbReference type="PANTHER" id="PTHR31044">
    <property type="entry name" value="BETA-1,3 GLUCANASE"/>
    <property type="match status" value="1"/>
</dbReference>
<evidence type="ECO:0000256" key="1">
    <source>
        <dbReference type="ARBA" id="ARBA00004609"/>
    </source>
</evidence>
<dbReference type="Proteomes" id="UP000734854">
    <property type="component" value="Unassembled WGS sequence"/>
</dbReference>
<feature type="compositionally biased region" description="Low complexity" evidence="8">
    <location>
        <begin position="141"/>
        <end position="157"/>
    </location>
</feature>
<dbReference type="GO" id="GO:0005886">
    <property type="term" value="C:plasma membrane"/>
    <property type="evidence" value="ECO:0007669"/>
    <property type="project" value="UniProtKB-SubCell"/>
</dbReference>
<accession>A0A8J5KGQ1</accession>
<evidence type="ECO:0000256" key="9">
    <source>
        <dbReference type="SAM" id="Phobius"/>
    </source>
</evidence>
<comment type="caution">
    <text evidence="11">The sequence shown here is derived from an EMBL/GenBank/DDBJ whole genome shotgun (WGS) entry which is preliminary data.</text>
</comment>
<protein>
    <recommendedName>
        <fullName evidence="10">X8 domain-containing protein</fullName>
    </recommendedName>
</protein>
<dbReference type="AlphaFoldDB" id="A0A8J5KGQ1"/>
<evidence type="ECO:0000313" key="11">
    <source>
        <dbReference type="EMBL" id="KAG6480559.1"/>
    </source>
</evidence>
<keyword evidence="3" id="KW-0449">Lipoprotein</keyword>
<dbReference type="InterPro" id="IPR044788">
    <property type="entry name" value="X8_dom_prot"/>
</dbReference>
<dbReference type="GO" id="GO:0009506">
    <property type="term" value="C:plasmodesma"/>
    <property type="evidence" value="ECO:0007669"/>
    <property type="project" value="UniProtKB-ARBA"/>
</dbReference>
<organism evidence="11 12">
    <name type="scientific">Zingiber officinale</name>
    <name type="common">Ginger</name>
    <name type="synonym">Amomum zingiber</name>
    <dbReference type="NCBI Taxonomy" id="94328"/>
    <lineage>
        <taxon>Eukaryota</taxon>
        <taxon>Viridiplantae</taxon>
        <taxon>Streptophyta</taxon>
        <taxon>Embryophyta</taxon>
        <taxon>Tracheophyta</taxon>
        <taxon>Spermatophyta</taxon>
        <taxon>Magnoliopsida</taxon>
        <taxon>Liliopsida</taxon>
        <taxon>Zingiberales</taxon>
        <taxon>Zingiberaceae</taxon>
        <taxon>Zingiber</taxon>
    </lineage>
</organism>
<sequence length="200" mass="20584">MAKKQQQLSSKGHCRRQYSIHWVFASSTAMATLALAALLLTLIGGSENAWCVCKPEIGDAALQKTLDYACGAGADCNPILQNGACYSPNTVRGHCSYATNSYYQRKGQAQGACDFSGTATLTTTDPSYSSCNYPATQSAAGSSSTPSTSTPTPFTPTGGLGGLGPSTGLSSDSNHGVVHLKPGMAALLFAATGTCITLLR</sequence>
<evidence type="ECO:0000259" key="10">
    <source>
        <dbReference type="SMART" id="SM00768"/>
    </source>
</evidence>
<evidence type="ECO:0000313" key="12">
    <source>
        <dbReference type="Proteomes" id="UP000734854"/>
    </source>
</evidence>
<dbReference type="InterPro" id="IPR012946">
    <property type="entry name" value="X8"/>
</dbReference>
<keyword evidence="9" id="KW-0812">Transmembrane</keyword>
<keyword evidence="6" id="KW-1015">Disulfide bond</keyword>
<evidence type="ECO:0000256" key="8">
    <source>
        <dbReference type="SAM" id="MobiDB-lite"/>
    </source>
</evidence>
<evidence type="ECO:0000256" key="5">
    <source>
        <dbReference type="ARBA" id="ARBA00023136"/>
    </source>
</evidence>
<proteinExistence type="predicted"/>
<name>A0A8J5KGQ1_ZINOF</name>
<dbReference type="Pfam" id="PF07983">
    <property type="entry name" value="X8"/>
    <property type="match status" value="1"/>
</dbReference>
<evidence type="ECO:0000256" key="4">
    <source>
        <dbReference type="ARBA" id="ARBA00022729"/>
    </source>
</evidence>
<reference evidence="11 12" key="1">
    <citation type="submission" date="2020-08" db="EMBL/GenBank/DDBJ databases">
        <title>Plant Genome Project.</title>
        <authorList>
            <person name="Zhang R.-G."/>
        </authorList>
    </citation>
    <scope>NUCLEOTIDE SEQUENCE [LARGE SCALE GENOMIC DNA]</scope>
    <source>
        <tissue evidence="11">Rhizome</tissue>
    </source>
</reference>
<feature type="transmembrane region" description="Helical" evidence="9">
    <location>
        <begin position="20"/>
        <end position="43"/>
    </location>
</feature>
<feature type="region of interest" description="Disordered" evidence="8">
    <location>
        <begin position="139"/>
        <end position="168"/>
    </location>
</feature>
<keyword evidence="12" id="KW-1185">Reference proteome</keyword>
<gene>
    <name evidence="11" type="ORF">ZIOFF_057143</name>
</gene>
<keyword evidence="9" id="KW-1133">Transmembrane helix</keyword>
<dbReference type="PANTHER" id="PTHR31044:SF25">
    <property type="entry name" value="PLASMODESMATA CALLOSE-BINDING PROTEIN 3"/>
    <property type="match status" value="1"/>
</dbReference>
<dbReference type="EMBL" id="JACMSC010000016">
    <property type="protein sequence ID" value="KAG6480559.1"/>
    <property type="molecule type" value="Genomic_DNA"/>
</dbReference>
<dbReference type="SMART" id="SM00768">
    <property type="entry name" value="X8"/>
    <property type="match status" value="1"/>
</dbReference>
<evidence type="ECO:0000256" key="6">
    <source>
        <dbReference type="ARBA" id="ARBA00023157"/>
    </source>
</evidence>
<evidence type="ECO:0000256" key="2">
    <source>
        <dbReference type="ARBA" id="ARBA00022475"/>
    </source>
</evidence>
<keyword evidence="5 9" id="KW-0472">Membrane</keyword>
<keyword evidence="2" id="KW-1003">Cell membrane</keyword>
<keyword evidence="4" id="KW-0732">Signal</keyword>
<evidence type="ECO:0000256" key="3">
    <source>
        <dbReference type="ARBA" id="ARBA00022622"/>
    </source>
</evidence>
<keyword evidence="3" id="KW-0336">GPI-anchor</keyword>
<dbReference type="GO" id="GO:0098552">
    <property type="term" value="C:side of membrane"/>
    <property type="evidence" value="ECO:0007669"/>
    <property type="project" value="UniProtKB-KW"/>
</dbReference>
<dbReference type="Gene3D" id="1.20.58.1040">
    <property type="match status" value="1"/>
</dbReference>
<keyword evidence="7" id="KW-0325">Glycoprotein</keyword>
<evidence type="ECO:0000256" key="7">
    <source>
        <dbReference type="ARBA" id="ARBA00023180"/>
    </source>
</evidence>
<feature type="domain" description="X8" evidence="10">
    <location>
        <begin position="49"/>
        <end position="133"/>
    </location>
</feature>